<accession>A0A844A9Y9</accession>
<comment type="caution">
    <text evidence="1">The sequence shown here is derived from an EMBL/GenBank/DDBJ whole genome shotgun (WGS) entry which is preliminary data.</text>
</comment>
<proteinExistence type="predicted"/>
<sequence>MSEALVRSICSEFDIEIIPANEMPKPGQTRAAATMRRILNKRGEGHLRLVLSTLAETKGNGWLIEEWSLWAVSDLILVCSEWIDENASTWLELWDRLELGAIMLAADHLRGTTPLRYTLTALIYSRLSALVGYGLSNTDSGHGLRRRAGVTNSRGRRLELGRRLIEARARLQHGQWKRYLQEAGLSYFRANNAMRLAKEADQRERSAGKNTYG</sequence>
<organism evidence="1 2">
    <name type="scientific">Rhizobium fredii</name>
    <name type="common">Sinorhizobium fredii</name>
    <dbReference type="NCBI Taxonomy" id="380"/>
    <lineage>
        <taxon>Bacteria</taxon>
        <taxon>Pseudomonadati</taxon>
        <taxon>Pseudomonadota</taxon>
        <taxon>Alphaproteobacteria</taxon>
        <taxon>Hyphomicrobiales</taxon>
        <taxon>Rhizobiaceae</taxon>
        <taxon>Sinorhizobium/Ensifer group</taxon>
        <taxon>Sinorhizobium</taxon>
    </lineage>
</organism>
<name>A0A844A9Y9_RHIFR</name>
<gene>
    <name evidence="1" type="ORF">GHK48_10190</name>
</gene>
<dbReference type="Proteomes" id="UP000466694">
    <property type="component" value="Unassembled WGS sequence"/>
</dbReference>
<evidence type="ECO:0000313" key="2">
    <source>
        <dbReference type="Proteomes" id="UP000466694"/>
    </source>
</evidence>
<reference evidence="1 2" key="1">
    <citation type="journal article" date="2013" name="Genome Biol.">
        <title>Comparative genomics of the core and accessory genomes of 48 Sinorhizobium strains comprising five genospecies.</title>
        <authorList>
            <person name="Sugawara M."/>
            <person name="Epstein B."/>
            <person name="Badgley B.D."/>
            <person name="Unno T."/>
            <person name="Xu L."/>
            <person name="Reese J."/>
            <person name="Gyaneshwar P."/>
            <person name="Denny R."/>
            <person name="Mudge J."/>
            <person name="Bharti A.K."/>
            <person name="Farmer A.D."/>
            <person name="May G.D."/>
            <person name="Woodward J.E."/>
            <person name="Medigue C."/>
            <person name="Vallenet D."/>
            <person name="Lajus A."/>
            <person name="Rouy Z."/>
            <person name="Martinez-Vaz B."/>
            <person name="Tiffin P."/>
            <person name="Young N.D."/>
            <person name="Sadowsky M.J."/>
        </authorList>
    </citation>
    <scope>NUCLEOTIDE SEQUENCE [LARGE SCALE GENOMIC DNA]</scope>
    <source>
        <strain evidence="1 2">USDA205</strain>
    </source>
</reference>
<dbReference type="RefSeq" id="WP_060563275.1">
    <property type="nucleotide sequence ID" value="NZ_BSPA01000065.1"/>
</dbReference>
<evidence type="ECO:0000313" key="1">
    <source>
        <dbReference type="EMBL" id="MQX08645.1"/>
    </source>
</evidence>
<dbReference type="Pfam" id="PF11300">
    <property type="entry name" value="DUF3102"/>
    <property type="match status" value="1"/>
</dbReference>
<protein>
    <submittedName>
        <fullName evidence="1">DUF3102 domain-containing protein</fullName>
    </submittedName>
</protein>
<dbReference type="InterPro" id="IPR021451">
    <property type="entry name" value="DUF3102"/>
</dbReference>
<dbReference type="EMBL" id="WISZ01000084">
    <property type="protein sequence ID" value="MQX08645.1"/>
    <property type="molecule type" value="Genomic_DNA"/>
</dbReference>
<dbReference type="AlphaFoldDB" id="A0A844A9Y9"/>